<dbReference type="KEGG" id="osn:115220471"/>
<evidence type="ECO:0000256" key="5">
    <source>
        <dbReference type="ARBA" id="ARBA00023027"/>
    </source>
</evidence>
<dbReference type="InterPro" id="IPR003000">
    <property type="entry name" value="Sirtuin"/>
</dbReference>
<evidence type="ECO:0000256" key="1">
    <source>
        <dbReference type="ARBA" id="ARBA00012928"/>
    </source>
</evidence>
<dbReference type="PROSITE" id="PS50305">
    <property type="entry name" value="SIRTUIN"/>
    <property type="match status" value="1"/>
</dbReference>
<keyword evidence="9" id="KW-1185">Reference proteome</keyword>
<keyword evidence="4 7" id="KW-0862">Zinc</keyword>
<evidence type="ECO:0000256" key="6">
    <source>
        <dbReference type="ARBA" id="ARBA00038170"/>
    </source>
</evidence>
<dbReference type="RefSeq" id="XP_029646460.1">
    <property type="nucleotide sequence ID" value="XM_029790600.2"/>
</dbReference>
<comment type="similarity">
    <text evidence="6">Belongs to the sirtuin family. Class IV subfamily.</text>
</comment>
<dbReference type="GO" id="GO:0005634">
    <property type="term" value="C:nucleus"/>
    <property type="evidence" value="ECO:0007669"/>
    <property type="project" value="TreeGrafter"/>
</dbReference>
<dbReference type="InterPro" id="IPR050134">
    <property type="entry name" value="NAD-dep_sirtuin_deacylases"/>
</dbReference>
<evidence type="ECO:0000256" key="2">
    <source>
        <dbReference type="ARBA" id="ARBA00022679"/>
    </source>
</evidence>
<dbReference type="GO" id="GO:0046969">
    <property type="term" value="F:histone H3K9 deacetylase activity, NAD-dependent"/>
    <property type="evidence" value="ECO:0007669"/>
    <property type="project" value="TreeGrafter"/>
</dbReference>
<dbReference type="SUPFAM" id="SSF52467">
    <property type="entry name" value="DHS-like NAD/FAD-binding domain"/>
    <property type="match status" value="1"/>
</dbReference>
<feature type="active site" description="Proton acceptor" evidence="7">
    <location>
        <position position="133"/>
    </location>
</feature>
<dbReference type="InterPro" id="IPR026590">
    <property type="entry name" value="Ssirtuin_cat_dom"/>
</dbReference>
<reference evidence="10" key="1">
    <citation type="submission" date="2025-08" db="UniProtKB">
        <authorList>
            <consortium name="RefSeq"/>
        </authorList>
    </citation>
    <scope>IDENTIFICATION</scope>
</reference>
<evidence type="ECO:0000256" key="4">
    <source>
        <dbReference type="ARBA" id="ARBA00022833"/>
    </source>
</evidence>
<dbReference type="Gene3D" id="2.20.28.200">
    <property type="match status" value="1"/>
</dbReference>
<dbReference type="PANTHER" id="PTHR11085:SF12">
    <property type="entry name" value="NAD-DEPENDENT PROTEIN DEACYLASE SIRTUIN-6"/>
    <property type="match status" value="1"/>
</dbReference>
<feature type="binding site" evidence="7">
    <location>
        <position position="141"/>
    </location>
    <ligand>
        <name>Zn(2+)</name>
        <dbReference type="ChEBI" id="CHEBI:29105"/>
    </ligand>
</feature>
<feature type="binding site" evidence="7">
    <location>
        <position position="144"/>
    </location>
    <ligand>
        <name>Zn(2+)</name>
        <dbReference type="ChEBI" id="CHEBI:29105"/>
    </ligand>
</feature>
<gene>
    <name evidence="10" type="primary">LOC115220471</name>
</gene>
<accession>A0A6P7T7T8</accession>
<dbReference type="FunFam" id="3.40.50.1220:FF:000038">
    <property type="entry name" value="NAD-dependent protein deacetylase sirtuin-6 isoform X2"/>
    <property type="match status" value="1"/>
</dbReference>
<dbReference type="GO" id="GO:0046872">
    <property type="term" value="F:metal ion binding"/>
    <property type="evidence" value="ECO:0007669"/>
    <property type="project" value="UniProtKB-KW"/>
</dbReference>
<evidence type="ECO:0000313" key="9">
    <source>
        <dbReference type="Proteomes" id="UP000515154"/>
    </source>
</evidence>
<feature type="binding site" evidence="7">
    <location>
        <position position="166"/>
    </location>
    <ligand>
        <name>Zn(2+)</name>
        <dbReference type="ChEBI" id="CHEBI:29105"/>
    </ligand>
</feature>
<dbReference type="Pfam" id="PF02146">
    <property type="entry name" value="SIR2"/>
    <property type="match status" value="1"/>
</dbReference>
<evidence type="ECO:0000259" key="8">
    <source>
        <dbReference type="PROSITE" id="PS50305"/>
    </source>
</evidence>
<keyword evidence="3 7" id="KW-0479">Metal-binding</keyword>
<dbReference type="PANTHER" id="PTHR11085">
    <property type="entry name" value="NAD-DEPENDENT PROTEIN DEACYLASE SIRTUIN-5, MITOCHONDRIAL-RELATED"/>
    <property type="match status" value="1"/>
</dbReference>
<feature type="binding site" evidence="7">
    <location>
        <position position="175"/>
    </location>
    <ligand>
        <name>Zn(2+)</name>
        <dbReference type="ChEBI" id="CHEBI:29105"/>
    </ligand>
</feature>
<dbReference type="GO" id="GO:0000122">
    <property type="term" value="P:negative regulation of transcription by RNA polymerase II"/>
    <property type="evidence" value="ECO:0007669"/>
    <property type="project" value="TreeGrafter"/>
</dbReference>
<dbReference type="EC" id="2.3.1.286" evidence="1"/>
<evidence type="ECO:0000313" key="10">
    <source>
        <dbReference type="RefSeq" id="XP_029646460.1"/>
    </source>
</evidence>
<dbReference type="GO" id="GO:0070403">
    <property type="term" value="F:NAD+ binding"/>
    <property type="evidence" value="ECO:0007669"/>
    <property type="project" value="InterPro"/>
</dbReference>
<dbReference type="InterPro" id="IPR029035">
    <property type="entry name" value="DHS-like_NAD/FAD-binding_dom"/>
</dbReference>
<organism evidence="9 10">
    <name type="scientific">Octopus sinensis</name>
    <name type="common">East Asian common octopus</name>
    <dbReference type="NCBI Taxonomy" id="2607531"/>
    <lineage>
        <taxon>Eukaryota</taxon>
        <taxon>Metazoa</taxon>
        <taxon>Spiralia</taxon>
        <taxon>Lophotrochozoa</taxon>
        <taxon>Mollusca</taxon>
        <taxon>Cephalopoda</taxon>
        <taxon>Coleoidea</taxon>
        <taxon>Octopodiformes</taxon>
        <taxon>Octopoda</taxon>
        <taxon>Incirrata</taxon>
        <taxon>Octopodidae</taxon>
        <taxon>Octopus</taxon>
    </lineage>
</organism>
<sequence length="412" mass="46054">MSVNYAAGLSQYANKGKCGIPEKFDTDAEVEEKILQLTTLIRESKHVVFHTGAGISTSAGIPDFRGPKGVWTLEMRGEEPKVDITFESAKPTLTHMALVALEKAGFVHFVISQNIDGLHLRSGFPRNRLAELHGNMFVEECDKCYIQYISESSVPTMGLKHTGDYCLQMKMRGICRGQLTDTILDWEDNLPEDDLETANTEAKLADLSVCLGTSLQIKPSGRIPVLTKKNGGKLILVNLQPTPLDRLCDLRINAYVDRVMKGVCQLLDVDIPEYSGFSFVLKSVNTKPREKCPRMLLKRKKSRRDVYREKLANSAKAESTDAVKCEKTETEDSEDPVPIAIKTEEDKKDVVQLTEDDPDLTDTEDSNENCIPPVNKRLATLISNEGTNEEEECEQLESPPKKILKKSLFFVI</sequence>
<proteinExistence type="inferred from homology"/>
<keyword evidence="5" id="KW-0520">NAD</keyword>
<evidence type="ECO:0000256" key="3">
    <source>
        <dbReference type="ARBA" id="ARBA00022723"/>
    </source>
</evidence>
<dbReference type="GO" id="GO:0003714">
    <property type="term" value="F:transcription corepressor activity"/>
    <property type="evidence" value="ECO:0007669"/>
    <property type="project" value="TreeGrafter"/>
</dbReference>
<protein>
    <recommendedName>
        <fullName evidence="1">protein acetyllysine N-acetyltransferase</fullName>
        <ecNumber evidence="1">2.3.1.286</ecNumber>
    </recommendedName>
</protein>
<feature type="domain" description="Deacetylase sirtuin-type" evidence="8">
    <location>
        <begin position="27"/>
        <end position="270"/>
    </location>
</feature>
<evidence type="ECO:0000256" key="7">
    <source>
        <dbReference type="PROSITE-ProRule" id="PRU00236"/>
    </source>
</evidence>
<dbReference type="Gene3D" id="3.40.50.1220">
    <property type="entry name" value="TPP-binding domain"/>
    <property type="match status" value="1"/>
</dbReference>
<dbReference type="Proteomes" id="UP000515154">
    <property type="component" value="Linkage group LG16"/>
</dbReference>
<dbReference type="AlphaFoldDB" id="A0A6P7T7T8"/>
<dbReference type="CDD" id="cd01410">
    <property type="entry name" value="SIRT7"/>
    <property type="match status" value="1"/>
</dbReference>
<name>A0A6P7T7T8_9MOLL</name>
<keyword evidence="2" id="KW-0808">Transferase</keyword>